<feature type="transmembrane region" description="Helical" evidence="12">
    <location>
        <begin position="27"/>
        <end position="47"/>
    </location>
</feature>
<gene>
    <name evidence="13" type="ORF">DdX_09824</name>
</gene>
<dbReference type="Pfam" id="PF03062">
    <property type="entry name" value="MBOAT"/>
    <property type="match status" value="1"/>
</dbReference>
<feature type="transmembrane region" description="Helical" evidence="12">
    <location>
        <begin position="119"/>
        <end position="139"/>
    </location>
</feature>
<keyword evidence="8 10" id="KW-0472">Membrane</keyword>
<evidence type="ECO:0000256" key="6">
    <source>
        <dbReference type="ARBA" id="ARBA00022824"/>
    </source>
</evidence>
<keyword evidence="5 12" id="KW-0812">Transmembrane</keyword>
<keyword evidence="7 12" id="KW-1133">Transmembrane helix</keyword>
<dbReference type="EMBL" id="JAKKPZ010000020">
    <property type="protein sequence ID" value="KAI1711865.1"/>
    <property type="molecule type" value="Genomic_DNA"/>
</dbReference>
<protein>
    <recommendedName>
        <fullName evidence="10">O-acyltransferase</fullName>
    </recommendedName>
</protein>
<dbReference type="AlphaFoldDB" id="A0AAD4N511"/>
<comment type="similarity">
    <text evidence="3 10">Belongs to the membrane-bound acyltransferase family. Sterol o-acyltransferase subfamily.</text>
</comment>
<evidence type="ECO:0000256" key="3">
    <source>
        <dbReference type="ARBA" id="ARBA00009010"/>
    </source>
</evidence>
<dbReference type="InterPro" id="IPR004299">
    <property type="entry name" value="MBOAT_fam"/>
</dbReference>
<evidence type="ECO:0000256" key="5">
    <source>
        <dbReference type="ARBA" id="ARBA00022692"/>
    </source>
</evidence>
<evidence type="ECO:0000313" key="13">
    <source>
        <dbReference type="EMBL" id="KAI1711865.1"/>
    </source>
</evidence>
<evidence type="ECO:0000256" key="4">
    <source>
        <dbReference type="ARBA" id="ARBA00022679"/>
    </source>
</evidence>
<organism evidence="13 14">
    <name type="scientific">Ditylenchus destructor</name>
    <dbReference type="NCBI Taxonomy" id="166010"/>
    <lineage>
        <taxon>Eukaryota</taxon>
        <taxon>Metazoa</taxon>
        <taxon>Ecdysozoa</taxon>
        <taxon>Nematoda</taxon>
        <taxon>Chromadorea</taxon>
        <taxon>Rhabditida</taxon>
        <taxon>Tylenchina</taxon>
        <taxon>Tylenchomorpha</taxon>
        <taxon>Sphaerularioidea</taxon>
        <taxon>Anguinidae</taxon>
        <taxon>Anguininae</taxon>
        <taxon>Ditylenchus</taxon>
    </lineage>
</organism>
<evidence type="ECO:0000256" key="7">
    <source>
        <dbReference type="ARBA" id="ARBA00022989"/>
    </source>
</evidence>
<dbReference type="PANTHER" id="PTHR10408:SF7">
    <property type="entry name" value="DIACYLGLYCEROL O-ACYLTRANSFERASE 1"/>
    <property type="match status" value="1"/>
</dbReference>
<dbReference type="Proteomes" id="UP001201812">
    <property type="component" value="Unassembled WGS sequence"/>
</dbReference>
<comment type="subcellular location">
    <subcellularLocation>
        <location evidence="1 10">Endoplasmic reticulum membrane</location>
        <topology evidence="1 10">Multi-pass membrane protein</topology>
    </subcellularLocation>
</comment>
<evidence type="ECO:0000313" key="14">
    <source>
        <dbReference type="Proteomes" id="UP001201812"/>
    </source>
</evidence>
<feature type="transmembrane region" description="Helical" evidence="12">
    <location>
        <begin position="261"/>
        <end position="280"/>
    </location>
</feature>
<name>A0AAD4N511_9BILA</name>
<feature type="transmembrane region" description="Helical" evidence="12">
    <location>
        <begin position="59"/>
        <end position="78"/>
    </location>
</feature>
<dbReference type="GO" id="GO:0004144">
    <property type="term" value="F:diacylglycerol O-acyltransferase activity"/>
    <property type="evidence" value="ECO:0007669"/>
    <property type="project" value="TreeGrafter"/>
</dbReference>
<dbReference type="GO" id="GO:0019432">
    <property type="term" value="P:triglyceride biosynthetic process"/>
    <property type="evidence" value="ECO:0007669"/>
    <property type="project" value="TreeGrafter"/>
</dbReference>
<accession>A0AAD4N511</accession>
<proteinExistence type="inferred from homology"/>
<dbReference type="PIRSF" id="PIRSF000439">
    <property type="entry name" value="Oat_ACAT_DAG_ARE"/>
    <property type="match status" value="1"/>
</dbReference>
<evidence type="ECO:0000256" key="11">
    <source>
        <dbReference type="PIRSR" id="PIRSR000439-1"/>
    </source>
</evidence>
<feature type="transmembrane region" description="Helical" evidence="12">
    <location>
        <begin position="356"/>
        <end position="374"/>
    </location>
</feature>
<reference evidence="13" key="1">
    <citation type="submission" date="2022-01" db="EMBL/GenBank/DDBJ databases">
        <title>Genome Sequence Resource for Two Populations of Ditylenchus destructor, the Migratory Endoparasitic Phytonematode.</title>
        <authorList>
            <person name="Zhang H."/>
            <person name="Lin R."/>
            <person name="Xie B."/>
        </authorList>
    </citation>
    <scope>NUCLEOTIDE SEQUENCE</scope>
    <source>
        <strain evidence="13">BazhouSP</strain>
    </source>
</reference>
<keyword evidence="14" id="KW-1185">Reference proteome</keyword>
<evidence type="ECO:0000256" key="12">
    <source>
        <dbReference type="SAM" id="Phobius"/>
    </source>
</evidence>
<feature type="transmembrane region" description="Helical" evidence="12">
    <location>
        <begin position="386"/>
        <end position="404"/>
    </location>
</feature>
<dbReference type="InterPro" id="IPR014371">
    <property type="entry name" value="Oat_ACAT_DAG_ARE"/>
</dbReference>
<comment type="pathway">
    <text evidence="2">Lipid metabolism.</text>
</comment>
<sequence>MQEYLRPVHLAQDSLLSATSGWSDYRGFVNLAMLLLYGILVTPIEWIRNFWMSSPYYTWPNLTIVMFSNVTILASYLFEKALDKYTFNNSVAVPFYSLIFTLHIVIPAIMVIEIQGNPLYSSLALIIVVIEVLKLWSYAHVNYWDRLKPNFNASATRANKEKNEDVEVKSFRYPRNLTIYDLYYFMFAPTLCYELEFPRTSTLRKSFIFNRTIELIGFSFVSVALYQQWVMPLVKNSIAPFSEINIMLCLERVLKLAIPNILIWLILFYLVFHSAFNLIAEIMQFADRKFYLDFWNAETISAFWKTWNIPVHRWAVRHVYKPIVRNGYSKTTASFVVFTISAFFHEYLVSVPLHMLRLWAFHGMLAQIPLSLLTDRYLKGGRAGNIVVWLSLILGQPMAILMYVHDWYLIHHPEHGKIPTAFVI</sequence>
<evidence type="ECO:0000256" key="9">
    <source>
        <dbReference type="ARBA" id="ARBA00023315"/>
    </source>
</evidence>
<feature type="active site" evidence="11">
    <location>
        <position position="345"/>
    </location>
</feature>
<feature type="transmembrane region" description="Helical" evidence="12">
    <location>
        <begin position="207"/>
        <end position="226"/>
    </location>
</feature>
<evidence type="ECO:0000256" key="8">
    <source>
        <dbReference type="ARBA" id="ARBA00023136"/>
    </source>
</evidence>
<comment type="caution">
    <text evidence="13">The sequence shown here is derived from an EMBL/GenBank/DDBJ whole genome shotgun (WGS) entry which is preliminary data.</text>
</comment>
<keyword evidence="6 10" id="KW-0256">Endoplasmic reticulum</keyword>
<dbReference type="GO" id="GO:0005789">
    <property type="term" value="C:endoplasmic reticulum membrane"/>
    <property type="evidence" value="ECO:0007669"/>
    <property type="project" value="UniProtKB-SubCell"/>
</dbReference>
<keyword evidence="9 10" id="KW-0012">Acyltransferase</keyword>
<feature type="transmembrane region" description="Helical" evidence="12">
    <location>
        <begin position="90"/>
        <end position="112"/>
    </location>
</feature>
<evidence type="ECO:0000256" key="10">
    <source>
        <dbReference type="PIRNR" id="PIRNR000439"/>
    </source>
</evidence>
<dbReference type="PANTHER" id="PTHR10408">
    <property type="entry name" value="STEROL O-ACYLTRANSFERASE"/>
    <property type="match status" value="1"/>
</dbReference>
<evidence type="ECO:0000256" key="2">
    <source>
        <dbReference type="ARBA" id="ARBA00005189"/>
    </source>
</evidence>
<evidence type="ECO:0000256" key="1">
    <source>
        <dbReference type="ARBA" id="ARBA00004477"/>
    </source>
</evidence>
<feature type="transmembrane region" description="Helical" evidence="12">
    <location>
        <begin position="327"/>
        <end position="344"/>
    </location>
</feature>
<keyword evidence="4 10" id="KW-0808">Transferase</keyword>